<evidence type="ECO:0000313" key="2">
    <source>
        <dbReference type="Proteomes" id="UP001652397"/>
    </source>
</evidence>
<dbReference type="RefSeq" id="WP_147573886.1">
    <property type="nucleotide sequence ID" value="NZ_JAOQJE010000004.1"/>
</dbReference>
<sequence length="103" mass="11852">MSAMKEYALGVCYAHPKEMYDLYDLLCGWEIAERAVEMEIVERFGGDTYPSKDMFEIMQGIADILENIPDEEALVMLKMVSLITDKPDLMEEELSFWRGRCAA</sequence>
<protein>
    <recommendedName>
        <fullName evidence="3">DUF3837 domain-containing protein</fullName>
    </recommendedName>
</protein>
<name>A0ABT2U1R9_9FIRM</name>
<dbReference type="Proteomes" id="UP001652397">
    <property type="component" value="Unassembled WGS sequence"/>
</dbReference>
<accession>A0ABT2U1R9</accession>
<reference evidence="1 2" key="1">
    <citation type="journal article" date="2021" name="ISME Commun">
        <title>Automated analysis of genomic sequences facilitates high-throughput and comprehensive description of bacteria.</title>
        <authorList>
            <person name="Hitch T.C.A."/>
        </authorList>
    </citation>
    <scope>NUCLEOTIDE SEQUENCE [LARGE SCALE GENOMIC DNA]</scope>
    <source>
        <strain evidence="1 2">Sanger_34</strain>
    </source>
</reference>
<gene>
    <name evidence="1" type="ORF">OCV66_05595</name>
</gene>
<evidence type="ECO:0000313" key="1">
    <source>
        <dbReference type="EMBL" id="MCU6788564.1"/>
    </source>
</evidence>
<evidence type="ECO:0008006" key="3">
    <source>
        <dbReference type="Google" id="ProtNLM"/>
    </source>
</evidence>
<organism evidence="1 2">
    <name type="scientific">Agathobaculum ammoniilyticum</name>
    <dbReference type="NCBI Taxonomy" id="2981778"/>
    <lineage>
        <taxon>Bacteria</taxon>
        <taxon>Bacillati</taxon>
        <taxon>Bacillota</taxon>
        <taxon>Clostridia</taxon>
        <taxon>Eubacteriales</taxon>
        <taxon>Butyricicoccaceae</taxon>
        <taxon>Agathobaculum</taxon>
    </lineage>
</organism>
<comment type="caution">
    <text evidence="1">The sequence shown here is derived from an EMBL/GenBank/DDBJ whole genome shotgun (WGS) entry which is preliminary data.</text>
</comment>
<proteinExistence type="predicted"/>
<dbReference type="EMBL" id="JAOQJE010000004">
    <property type="protein sequence ID" value="MCU6788564.1"/>
    <property type="molecule type" value="Genomic_DNA"/>
</dbReference>
<keyword evidence="2" id="KW-1185">Reference proteome</keyword>